<protein>
    <submittedName>
        <fullName evidence="2">Uncharacterized protein</fullName>
    </submittedName>
</protein>
<keyword evidence="3" id="KW-1185">Reference proteome</keyword>
<feature type="chain" id="PRO_5021480965" evidence="1">
    <location>
        <begin position="23"/>
        <end position="205"/>
    </location>
</feature>
<gene>
    <name evidence="2" type="ORF">FIV34_03060</name>
</gene>
<sequence>MSKGFRCIAVAMLAILPAVVLAATEPLGVTVRASTDRGDRETGVVVVSVTNQSNRPLLILMADSALFTDSDKLMNDVMVVTASDGAAVAYEGRASRPAVGERRAYLVLEPGETKSSRVDLPANYAVDGGSYTVSYVQRYIEEEEFSPDGATAHEVRSNPLVLYVNASLIQGNRALKTSSTATAVPVPGAAAGTPFVHQRINRETD</sequence>
<dbReference type="Proteomes" id="UP000316093">
    <property type="component" value="Chromosome"/>
</dbReference>
<dbReference type="OrthoDB" id="9956428at2"/>
<keyword evidence="1" id="KW-0732">Signal</keyword>
<feature type="signal peptide" evidence="1">
    <location>
        <begin position="1"/>
        <end position="22"/>
    </location>
</feature>
<name>A0A4Y5YZ45_9GAMM</name>
<dbReference type="RefSeq" id="WP_139979559.1">
    <property type="nucleotide sequence ID" value="NZ_CP041046.1"/>
</dbReference>
<evidence type="ECO:0000313" key="3">
    <source>
        <dbReference type="Proteomes" id="UP000316093"/>
    </source>
</evidence>
<dbReference type="EMBL" id="CP041046">
    <property type="protein sequence ID" value="QDE38252.1"/>
    <property type="molecule type" value="Genomic_DNA"/>
</dbReference>
<evidence type="ECO:0000256" key="1">
    <source>
        <dbReference type="SAM" id="SignalP"/>
    </source>
</evidence>
<dbReference type="Gene3D" id="2.60.40.2970">
    <property type="match status" value="1"/>
</dbReference>
<dbReference type="AlphaFoldDB" id="A0A4Y5YZ45"/>
<accession>A0A4Y5YZ45</accession>
<organism evidence="2 3">
    <name type="scientific">Luteibacter pinisoli</name>
    <dbReference type="NCBI Taxonomy" id="2589080"/>
    <lineage>
        <taxon>Bacteria</taxon>
        <taxon>Pseudomonadati</taxon>
        <taxon>Pseudomonadota</taxon>
        <taxon>Gammaproteobacteria</taxon>
        <taxon>Lysobacterales</taxon>
        <taxon>Rhodanobacteraceae</taxon>
        <taxon>Luteibacter</taxon>
    </lineage>
</organism>
<reference evidence="2 3" key="1">
    <citation type="submission" date="2019-06" db="EMBL/GenBank/DDBJ databases">
        <title>A complete genome sequence for Luteibacter pinisoli MAH-14.</title>
        <authorList>
            <person name="Baltrus D.A."/>
        </authorList>
    </citation>
    <scope>NUCLEOTIDE SEQUENCE [LARGE SCALE GENOMIC DNA]</scope>
    <source>
        <strain evidence="2 3">MAH-14</strain>
    </source>
</reference>
<evidence type="ECO:0000313" key="2">
    <source>
        <dbReference type="EMBL" id="QDE38252.1"/>
    </source>
</evidence>
<dbReference type="KEGG" id="lpy:FIV34_03060"/>
<proteinExistence type="predicted"/>